<evidence type="ECO:0000313" key="14">
    <source>
        <dbReference type="Proteomes" id="UP000757232"/>
    </source>
</evidence>
<keyword evidence="3 10" id="KW-0436">Ligase</keyword>
<dbReference type="InterPro" id="IPR023457">
    <property type="entry name" value="Met-tRNA_synth_2"/>
</dbReference>
<dbReference type="FunFam" id="2.170.220.10:FF:000001">
    <property type="entry name" value="methionine--tRNA ligase, mitochondrial"/>
    <property type="match status" value="1"/>
</dbReference>
<protein>
    <recommendedName>
        <fullName evidence="9">Probable methionine--tRNA ligase, mitochondrial</fullName>
        <ecNumber evidence="2">6.1.1.10</ecNumber>
    </recommendedName>
</protein>
<dbReference type="InterPro" id="IPR014729">
    <property type="entry name" value="Rossmann-like_a/b/a_fold"/>
</dbReference>
<dbReference type="PRINTS" id="PR01041">
    <property type="entry name" value="TRNASYNTHMET"/>
</dbReference>
<keyword evidence="4 10" id="KW-0547">Nucleotide-binding</keyword>
<evidence type="ECO:0000256" key="4">
    <source>
        <dbReference type="ARBA" id="ARBA00022741"/>
    </source>
</evidence>
<dbReference type="InterPro" id="IPR009080">
    <property type="entry name" value="tRNAsynth_Ia_anticodon-bd"/>
</dbReference>
<dbReference type="OrthoDB" id="24670at2759"/>
<sequence>MSSATRYLSASYKHRLRVPSAFSWQWRRFNSSVVEVPPHLDLPSTPVQENLHVSHPGQRIRIKPYYITTPIFYPNSVPHIGHLYSIVIADIFARHARISVPASSRLVNFITGTDEHGLKIQKAAQKRRTEPQEFCDRLSQAFSHLAEQAAITHTNFVRTSSEEHRRGVQILWTNLVKSGYVYLGEHSGWYSVSDECFYTDSQVRDAVNCKTGAKCKVSIETGNAVEWTKEENYKFALSKFRVPLLEHFRAHPKAIYPPKQHKEIMDILESDDSTILPDLSISRPSWRLKWGIPVPEDSSQIIYVWLDALSSYLTGIGYPWLDTADMTTNGWPVDLQIIGKDILKFHAIYFPAFLMALGMPLPRALLSHAHWTVNKAKMSKSVGNVVDPFAVLKEHGVDAVRWYLARTGGYFKSDVDWNDDQVLKSTEELRSLLGNTLLRLQSEKVLDRLPPAFRQVPLHRGILLTRGNGPSPLPEPGSQEYDDRMQDRVYGGEASSLRVQIDYAQEFINQRARAEEGTPTFDLPPTRTPGVLWYSELPEANLDGEALIVSSELRESLDRLRGKVSFHLQRFEVGEATQSIADVLSLLNKEITRIQPWAPETQPREIIHLLTWGRETLRICGILLQPFIPHASRALLDAMHTHPRTRTYGYACIGAGRVRSGPLEKRILFPNKTQKTWQQVEADHKYDENRRKRIQMERKQNQLAYKRLHARLPDLRRNKLYRRLFDPFGSPKAPNDFAPRRLRKRRRTPLTAVTSLDPKSLVPWTEDRKRYLTQRNLLKKERQKKREAL</sequence>
<dbReference type="AlphaFoldDB" id="A0A9Q5N7Q9"/>
<accession>A0A9Q5N7Q9</accession>
<evidence type="ECO:0000256" key="3">
    <source>
        <dbReference type="ARBA" id="ARBA00022598"/>
    </source>
</evidence>
<evidence type="ECO:0000256" key="7">
    <source>
        <dbReference type="ARBA" id="ARBA00023146"/>
    </source>
</evidence>
<keyword evidence="6 10" id="KW-0648">Protein biosynthesis</keyword>
<reference evidence="13" key="1">
    <citation type="submission" date="2016-06" db="EMBL/GenBank/DDBJ databases">
        <title>Draft Genome sequence of the fungus Inonotus baumii.</title>
        <authorList>
            <person name="Zhu H."/>
            <person name="Lin W."/>
        </authorList>
    </citation>
    <scope>NUCLEOTIDE SEQUENCE</scope>
    <source>
        <strain evidence="13">821</strain>
    </source>
</reference>
<organism evidence="13 14">
    <name type="scientific">Sanghuangporus baumii</name>
    <name type="common">Phellinus baumii</name>
    <dbReference type="NCBI Taxonomy" id="108892"/>
    <lineage>
        <taxon>Eukaryota</taxon>
        <taxon>Fungi</taxon>
        <taxon>Dikarya</taxon>
        <taxon>Basidiomycota</taxon>
        <taxon>Agaricomycotina</taxon>
        <taxon>Agaricomycetes</taxon>
        <taxon>Hymenochaetales</taxon>
        <taxon>Hymenochaetaceae</taxon>
        <taxon>Sanghuangporus</taxon>
    </lineage>
</organism>
<dbReference type="GO" id="GO:0006431">
    <property type="term" value="P:methionyl-tRNA aminoacylation"/>
    <property type="evidence" value="ECO:0007669"/>
    <property type="project" value="InterPro"/>
</dbReference>
<evidence type="ECO:0000256" key="9">
    <source>
        <dbReference type="ARBA" id="ARBA00068817"/>
    </source>
</evidence>
<keyword evidence="14" id="KW-1185">Reference proteome</keyword>
<keyword evidence="7 10" id="KW-0030">Aminoacyl-tRNA synthetase</keyword>
<dbReference type="EC" id="6.1.1.10" evidence="2"/>
<dbReference type="CDD" id="cd00814">
    <property type="entry name" value="MetRS_core"/>
    <property type="match status" value="1"/>
</dbReference>
<dbReference type="SUPFAM" id="SSF52374">
    <property type="entry name" value="Nucleotidylyl transferase"/>
    <property type="match status" value="1"/>
</dbReference>
<evidence type="ECO:0000256" key="6">
    <source>
        <dbReference type="ARBA" id="ARBA00022917"/>
    </source>
</evidence>
<dbReference type="Gene3D" id="2.170.220.10">
    <property type="match status" value="1"/>
</dbReference>
<name>A0A9Q5N7Q9_SANBA</name>
<dbReference type="Proteomes" id="UP000757232">
    <property type="component" value="Unassembled WGS sequence"/>
</dbReference>
<dbReference type="GO" id="GO:0005524">
    <property type="term" value="F:ATP binding"/>
    <property type="evidence" value="ECO:0007669"/>
    <property type="project" value="UniProtKB-KW"/>
</dbReference>
<evidence type="ECO:0000256" key="5">
    <source>
        <dbReference type="ARBA" id="ARBA00022840"/>
    </source>
</evidence>
<dbReference type="EMBL" id="LNZH02000198">
    <property type="protein sequence ID" value="OCB86913.1"/>
    <property type="molecule type" value="Genomic_DNA"/>
</dbReference>
<comment type="catalytic activity">
    <reaction evidence="8">
        <text>tRNA(Met) + L-methionine + ATP = L-methionyl-tRNA(Met) + AMP + diphosphate</text>
        <dbReference type="Rhea" id="RHEA:13481"/>
        <dbReference type="Rhea" id="RHEA-COMP:9667"/>
        <dbReference type="Rhea" id="RHEA-COMP:9698"/>
        <dbReference type="ChEBI" id="CHEBI:30616"/>
        <dbReference type="ChEBI" id="CHEBI:33019"/>
        <dbReference type="ChEBI" id="CHEBI:57844"/>
        <dbReference type="ChEBI" id="CHEBI:78442"/>
        <dbReference type="ChEBI" id="CHEBI:78530"/>
        <dbReference type="ChEBI" id="CHEBI:456215"/>
        <dbReference type="EC" id="6.1.1.10"/>
    </reaction>
</comment>
<evidence type="ECO:0000256" key="11">
    <source>
        <dbReference type="SAM" id="MobiDB-lite"/>
    </source>
</evidence>
<dbReference type="GO" id="GO:0005739">
    <property type="term" value="C:mitochondrion"/>
    <property type="evidence" value="ECO:0007669"/>
    <property type="project" value="UniProtKB-ARBA"/>
</dbReference>
<dbReference type="PANTHER" id="PTHR43326:SF1">
    <property type="entry name" value="METHIONINE--TRNA LIGASE, MITOCHONDRIAL"/>
    <property type="match status" value="1"/>
</dbReference>
<evidence type="ECO:0000256" key="2">
    <source>
        <dbReference type="ARBA" id="ARBA00012838"/>
    </source>
</evidence>
<dbReference type="SUPFAM" id="SSF47323">
    <property type="entry name" value="Anticodon-binding domain of a subclass of class I aminoacyl-tRNA synthetases"/>
    <property type="match status" value="1"/>
</dbReference>
<dbReference type="InterPro" id="IPR015413">
    <property type="entry name" value="Methionyl/Leucyl_tRNA_Synth"/>
</dbReference>
<comment type="similarity">
    <text evidence="1 10">Belongs to the class-I aminoacyl-tRNA synthetase family.</text>
</comment>
<evidence type="ECO:0000313" key="13">
    <source>
        <dbReference type="EMBL" id="OCB86913.1"/>
    </source>
</evidence>
<keyword evidence="5 10" id="KW-0067">ATP-binding</keyword>
<comment type="caution">
    <text evidence="13">The sequence shown here is derived from an EMBL/GenBank/DDBJ whole genome shotgun (WGS) entry which is preliminary data.</text>
</comment>
<dbReference type="GO" id="GO:0004825">
    <property type="term" value="F:methionine-tRNA ligase activity"/>
    <property type="evidence" value="ECO:0007669"/>
    <property type="project" value="UniProtKB-EC"/>
</dbReference>
<dbReference type="InterPro" id="IPR033911">
    <property type="entry name" value="MetRS_core"/>
</dbReference>
<dbReference type="PANTHER" id="PTHR43326">
    <property type="entry name" value="METHIONYL-TRNA SYNTHETASE"/>
    <property type="match status" value="1"/>
</dbReference>
<evidence type="ECO:0000259" key="12">
    <source>
        <dbReference type="Pfam" id="PF09334"/>
    </source>
</evidence>
<dbReference type="Gene3D" id="1.10.730.10">
    <property type="entry name" value="Isoleucyl-tRNA Synthetase, Domain 1"/>
    <property type="match status" value="1"/>
</dbReference>
<dbReference type="Pfam" id="PF09334">
    <property type="entry name" value="tRNA-synt_1g"/>
    <property type="match status" value="1"/>
</dbReference>
<proteinExistence type="inferred from homology"/>
<evidence type="ECO:0000256" key="1">
    <source>
        <dbReference type="ARBA" id="ARBA00005594"/>
    </source>
</evidence>
<feature type="domain" description="Methionyl/Leucyl tRNA synthetase" evidence="12">
    <location>
        <begin position="65"/>
        <end position="439"/>
    </location>
</feature>
<gene>
    <name evidence="13" type="ORF">A7U60_g6087</name>
</gene>
<feature type="region of interest" description="Disordered" evidence="11">
    <location>
        <begin position="732"/>
        <end position="754"/>
    </location>
</feature>
<dbReference type="Gene3D" id="3.40.50.620">
    <property type="entry name" value="HUPs"/>
    <property type="match status" value="1"/>
</dbReference>
<evidence type="ECO:0000256" key="10">
    <source>
        <dbReference type="RuleBase" id="RU363039"/>
    </source>
</evidence>
<evidence type="ECO:0000256" key="8">
    <source>
        <dbReference type="ARBA" id="ARBA00047364"/>
    </source>
</evidence>